<comment type="catalytic activity">
    <reaction evidence="1 7">
        <text>Cleavage of hydrophobic, N-terminal signal or leader sequences from secreted and periplasmic proteins.</text>
        <dbReference type="EC" id="3.4.21.89"/>
    </reaction>
</comment>
<dbReference type="GO" id="GO:0009003">
    <property type="term" value="F:signal peptidase activity"/>
    <property type="evidence" value="ECO:0007669"/>
    <property type="project" value="UniProtKB-EC"/>
</dbReference>
<evidence type="ECO:0000256" key="2">
    <source>
        <dbReference type="ARBA" id="ARBA00009370"/>
    </source>
</evidence>
<dbReference type="HOGENOM" id="CLU_028723_1_0_10"/>
<dbReference type="STRING" id="1433126.BN938_2681"/>
<proteinExistence type="inferred from homology"/>
<dbReference type="EMBL" id="HG934468">
    <property type="protein sequence ID" value="CDN32750.1"/>
    <property type="molecule type" value="Genomic_DNA"/>
</dbReference>
<keyword evidence="7" id="KW-0812">Transmembrane</keyword>
<reference evidence="9 10" key="1">
    <citation type="journal article" date="2015" name="Genome Announc.">
        <title>Complete Genome Sequence of the Novel Leech Symbiont Mucinivorans hirudinis M3T.</title>
        <authorList>
            <person name="Nelson M.C."/>
            <person name="Bomar L."/>
            <person name="Graf J."/>
        </authorList>
    </citation>
    <scope>NUCLEOTIDE SEQUENCE [LARGE SCALE GENOMIC DNA]</scope>
    <source>
        <strain evidence="10">M3</strain>
    </source>
</reference>
<dbReference type="InterPro" id="IPR000223">
    <property type="entry name" value="Pept_S26A_signal_pept_1"/>
</dbReference>
<sequence>MLDPDKYEKIFKKFYFFFLAIFVIFILFLAVKFGTRIFVYDSFGIPTDSMQPTLMPGDMVYADKLTFGARLYDNLDSAAKSRNPATTRVGGFGKIKHNDVLIFNFPVPYSWSKIEFNIRRVYCKRCVALPGDTISIVNGFFKNSSTADTLGYIPAQKRLSLIPEDMLADGIRRAYPFDSVNYNWTIKNFGPLYIPARGSRVALDTVNYLLYRLAVEYETGLRLTVRDSVLYLGNEPVSEYVFTENYYFTAGDNAENSQDSRYWGLLPEKHIIGIAKSILYSKSKVNDKFRRDRLLKKIE</sequence>
<dbReference type="PRINTS" id="PR00727">
    <property type="entry name" value="LEADERPTASE"/>
</dbReference>
<comment type="subcellular location">
    <subcellularLocation>
        <location evidence="7">Membrane</location>
        <topology evidence="7">Single-pass type II membrane protein</topology>
    </subcellularLocation>
</comment>
<keyword evidence="5 7" id="KW-0378">Hydrolase</keyword>
<dbReference type="Gene3D" id="2.10.109.10">
    <property type="entry name" value="Umud Fragment, subunit A"/>
    <property type="match status" value="1"/>
</dbReference>
<name>A0A060RAT6_9BACT</name>
<protein>
    <recommendedName>
        <fullName evidence="4 7">Signal peptidase I</fullName>
        <ecNumber evidence="3 7">3.4.21.89</ecNumber>
    </recommendedName>
</protein>
<dbReference type="PATRIC" id="fig|1433126.3.peg.2654"/>
<evidence type="ECO:0000256" key="7">
    <source>
        <dbReference type="RuleBase" id="RU362042"/>
    </source>
</evidence>
<evidence type="ECO:0000256" key="3">
    <source>
        <dbReference type="ARBA" id="ARBA00013208"/>
    </source>
</evidence>
<evidence type="ECO:0000313" key="9">
    <source>
        <dbReference type="EMBL" id="CDN32750.1"/>
    </source>
</evidence>
<keyword evidence="7" id="KW-0472">Membrane</keyword>
<dbReference type="GO" id="GO:0006465">
    <property type="term" value="P:signal peptide processing"/>
    <property type="evidence" value="ECO:0007669"/>
    <property type="project" value="InterPro"/>
</dbReference>
<dbReference type="InterPro" id="IPR019758">
    <property type="entry name" value="Pept_S26A_signal_pept_1_CS"/>
</dbReference>
<keyword evidence="7" id="KW-0645">Protease</keyword>
<evidence type="ECO:0000256" key="6">
    <source>
        <dbReference type="PIRSR" id="PIRSR600223-1"/>
    </source>
</evidence>
<feature type="active site" evidence="6">
    <location>
        <position position="49"/>
    </location>
</feature>
<dbReference type="PANTHER" id="PTHR43390:SF1">
    <property type="entry name" value="CHLOROPLAST PROCESSING PEPTIDASE"/>
    <property type="match status" value="1"/>
</dbReference>
<evidence type="ECO:0000256" key="1">
    <source>
        <dbReference type="ARBA" id="ARBA00000677"/>
    </source>
</evidence>
<comment type="similarity">
    <text evidence="2 7">Belongs to the peptidase S26 family.</text>
</comment>
<dbReference type="PANTHER" id="PTHR43390">
    <property type="entry name" value="SIGNAL PEPTIDASE I"/>
    <property type="match status" value="1"/>
</dbReference>
<feature type="transmembrane region" description="Helical" evidence="7">
    <location>
        <begin position="14"/>
        <end position="31"/>
    </location>
</feature>
<accession>A0A060RAT6</accession>
<gene>
    <name evidence="9" type="ORF">BN938_2681</name>
</gene>
<dbReference type="Pfam" id="PF10502">
    <property type="entry name" value="Peptidase_S26"/>
    <property type="match status" value="2"/>
</dbReference>
<dbReference type="GO" id="GO:0016020">
    <property type="term" value="C:membrane"/>
    <property type="evidence" value="ECO:0007669"/>
    <property type="project" value="UniProtKB-SubCell"/>
</dbReference>
<feature type="domain" description="Peptidase S26" evidence="8">
    <location>
        <begin position="23"/>
        <end position="139"/>
    </location>
</feature>
<dbReference type="InterPro" id="IPR019533">
    <property type="entry name" value="Peptidase_S26"/>
</dbReference>
<dbReference type="NCBIfam" id="TIGR02227">
    <property type="entry name" value="sigpep_I_bact"/>
    <property type="match status" value="1"/>
</dbReference>
<dbReference type="AlphaFoldDB" id="A0A060RAT6"/>
<evidence type="ECO:0000259" key="8">
    <source>
        <dbReference type="Pfam" id="PF10502"/>
    </source>
</evidence>
<dbReference type="EC" id="3.4.21.89" evidence="3 7"/>
<feature type="active site" evidence="6">
    <location>
        <position position="124"/>
    </location>
</feature>
<keyword evidence="7" id="KW-1133">Transmembrane helix</keyword>
<dbReference type="PROSITE" id="PS00761">
    <property type="entry name" value="SPASE_I_3"/>
    <property type="match status" value="1"/>
</dbReference>
<evidence type="ECO:0000256" key="4">
    <source>
        <dbReference type="ARBA" id="ARBA00019232"/>
    </source>
</evidence>
<organism evidence="9 10">
    <name type="scientific">Mucinivorans hirudinis</name>
    <dbReference type="NCBI Taxonomy" id="1433126"/>
    <lineage>
        <taxon>Bacteria</taxon>
        <taxon>Pseudomonadati</taxon>
        <taxon>Bacteroidota</taxon>
        <taxon>Bacteroidia</taxon>
        <taxon>Bacteroidales</taxon>
        <taxon>Rikenellaceae</taxon>
        <taxon>Mucinivorans</taxon>
    </lineage>
</organism>
<dbReference type="SUPFAM" id="SSF51306">
    <property type="entry name" value="LexA/Signal peptidase"/>
    <property type="match status" value="1"/>
</dbReference>
<dbReference type="InterPro" id="IPR036286">
    <property type="entry name" value="LexA/Signal_pep-like_sf"/>
</dbReference>
<feature type="domain" description="Peptidase S26" evidence="8">
    <location>
        <begin position="243"/>
        <end position="279"/>
    </location>
</feature>
<evidence type="ECO:0000313" key="10">
    <source>
        <dbReference type="Proteomes" id="UP000027616"/>
    </source>
</evidence>
<dbReference type="CDD" id="cd06530">
    <property type="entry name" value="S26_SPase_I"/>
    <property type="match status" value="2"/>
</dbReference>
<dbReference type="eggNOG" id="COG0681">
    <property type="taxonomic scope" value="Bacteria"/>
</dbReference>
<evidence type="ECO:0000256" key="5">
    <source>
        <dbReference type="ARBA" id="ARBA00022801"/>
    </source>
</evidence>
<dbReference type="KEGG" id="rbc:BN938_2681"/>
<dbReference type="Proteomes" id="UP000027616">
    <property type="component" value="Chromosome I"/>
</dbReference>
<dbReference type="GO" id="GO:0004252">
    <property type="term" value="F:serine-type endopeptidase activity"/>
    <property type="evidence" value="ECO:0007669"/>
    <property type="project" value="InterPro"/>
</dbReference>
<keyword evidence="10" id="KW-1185">Reference proteome</keyword>